<organism evidence="1 2">
    <name type="scientific">Roridomyces roridus</name>
    <dbReference type="NCBI Taxonomy" id="1738132"/>
    <lineage>
        <taxon>Eukaryota</taxon>
        <taxon>Fungi</taxon>
        <taxon>Dikarya</taxon>
        <taxon>Basidiomycota</taxon>
        <taxon>Agaricomycotina</taxon>
        <taxon>Agaricomycetes</taxon>
        <taxon>Agaricomycetidae</taxon>
        <taxon>Agaricales</taxon>
        <taxon>Marasmiineae</taxon>
        <taxon>Mycenaceae</taxon>
        <taxon>Roridomyces</taxon>
    </lineage>
</organism>
<keyword evidence="2" id="KW-1185">Reference proteome</keyword>
<comment type="caution">
    <text evidence="1">The sequence shown here is derived from an EMBL/GenBank/DDBJ whole genome shotgun (WGS) entry which is preliminary data.</text>
</comment>
<evidence type="ECO:0000313" key="2">
    <source>
        <dbReference type="Proteomes" id="UP001221142"/>
    </source>
</evidence>
<proteinExistence type="predicted"/>
<gene>
    <name evidence="1" type="ORF">FB45DRAFT_1035054</name>
</gene>
<reference evidence="1" key="1">
    <citation type="submission" date="2023-03" db="EMBL/GenBank/DDBJ databases">
        <title>Massive genome expansion in bonnet fungi (Mycena s.s.) driven by repeated elements and novel gene families across ecological guilds.</title>
        <authorList>
            <consortium name="Lawrence Berkeley National Laboratory"/>
            <person name="Harder C.B."/>
            <person name="Miyauchi S."/>
            <person name="Viragh M."/>
            <person name="Kuo A."/>
            <person name="Thoen E."/>
            <person name="Andreopoulos B."/>
            <person name="Lu D."/>
            <person name="Skrede I."/>
            <person name="Drula E."/>
            <person name="Henrissat B."/>
            <person name="Morin E."/>
            <person name="Kohler A."/>
            <person name="Barry K."/>
            <person name="LaButti K."/>
            <person name="Morin E."/>
            <person name="Salamov A."/>
            <person name="Lipzen A."/>
            <person name="Mereny Z."/>
            <person name="Hegedus B."/>
            <person name="Baldrian P."/>
            <person name="Stursova M."/>
            <person name="Weitz H."/>
            <person name="Taylor A."/>
            <person name="Grigoriev I.V."/>
            <person name="Nagy L.G."/>
            <person name="Martin F."/>
            <person name="Kauserud H."/>
        </authorList>
    </citation>
    <scope>NUCLEOTIDE SEQUENCE</scope>
    <source>
        <strain evidence="1">9284</strain>
    </source>
</reference>
<accession>A0AAD7BB69</accession>
<evidence type="ECO:0000313" key="1">
    <source>
        <dbReference type="EMBL" id="KAJ7615879.1"/>
    </source>
</evidence>
<name>A0AAD7BB69_9AGAR</name>
<dbReference type="Proteomes" id="UP001221142">
    <property type="component" value="Unassembled WGS sequence"/>
</dbReference>
<protein>
    <submittedName>
        <fullName evidence="1">Uncharacterized protein</fullName>
    </submittedName>
</protein>
<sequence>MTRIPNTLLGRFPVSCNTNLPDDVLSLVLARSWPLHKDDTLFRSGRPMGLNIYAFFNTQTLRGGPKKRFAVFRSDISQMILRRTVSSELL</sequence>
<dbReference type="AlphaFoldDB" id="A0AAD7BB69"/>
<dbReference type="EMBL" id="JARKIF010000023">
    <property type="protein sequence ID" value="KAJ7615879.1"/>
    <property type="molecule type" value="Genomic_DNA"/>
</dbReference>